<feature type="transmembrane region" description="Helical" evidence="1">
    <location>
        <begin position="308"/>
        <end position="329"/>
    </location>
</feature>
<feature type="transmembrane region" description="Helical" evidence="1">
    <location>
        <begin position="171"/>
        <end position="193"/>
    </location>
</feature>
<dbReference type="PANTHER" id="PTHR33927">
    <property type="entry name" value="TRANSMEMBRANE PROTEIN"/>
    <property type="match status" value="1"/>
</dbReference>
<evidence type="ECO:0000313" key="2">
    <source>
        <dbReference type="EMBL" id="CAE6412940.1"/>
    </source>
</evidence>
<gene>
    <name evidence="2" type="ORF">RDB_LOCUS2825</name>
</gene>
<organism evidence="2 3">
    <name type="scientific">Rhizoctonia solani</name>
    <dbReference type="NCBI Taxonomy" id="456999"/>
    <lineage>
        <taxon>Eukaryota</taxon>
        <taxon>Fungi</taxon>
        <taxon>Dikarya</taxon>
        <taxon>Basidiomycota</taxon>
        <taxon>Agaricomycotina</taxon>
        <taxon>Agaricomycetes</taxon>
        <taxon>Cantharellales</taxon>
        <taxon>Ceratobasidiaceae</taxon>
        <taxon>Rhizoctonia</taxon>
    </lineage>
</organism>
<evidence type="ECO:0000313" key="3">
    <source>
        <dbReference type="Proteomes" id="UP000663853"/>
    </source>
</evidence>
<reference evidence="2" key="1">
    <citation type="submission" date="2021-01" db="EMBL/GenBank/DDBJ databases">
        <authorList>
            <person name="Kaushik A."/>
        </authorList>
    </citation>
    <scope>NUCLEOTIDE SEQUENCE</scope>
    <source>
        <strain evidence="2">AG6-10EEA</strain>
    </source>
</reference>
<dbReference type="SUPFAM" id="SSF63380">
    <property type="entry name" value="Riboflavin synthase domain-like"/>
    <property type="match status" value="1"/>
</dbReference>
<evidence type="ECO:0000256" key="1">
    <source>
        <dbReference type="SAM" id="Phobius"/>
    </source>
</evidence>
<dbReference type="PANTHER" id="PTHR33927:SF1">
    <property type="entry name" value="TRANSMEMBRANE PROTEIN"/>
    <property type="match status" value="1"/>
</dbReference>
<feature type="transmembrane region" description="Helical" evidence="1">
    <location>
        <begin position="242"/>
        <end position="265"/>
    </location>
</feature>
<keyword evidence="1" id="KW-1133">Transmembrane helix</keyword>
<accession>A0A8H2WY71</accession>
<name>A0A8H2WY71_9AGAM</name>
<feature type="transmembrane region" description="Helical" evidence="1">
    <location>
        <begin position="205"/>
        <end position="230"/>
    </location>
</feature>
<dbReference type="AlphaFoldDB" id="A0A8H2WY71"/>
<feature type="transmembrane region" description="Helical" evidence="1">
    <location>
        <begin position="126"/>
        <end position="151"/>
    </location>
</feature>
<dbReference type="InterPro" id="IPR052979">
    <property type="entry name" value="Adenylate-forming_domain"/>
</dbReference>
<proteinExistence type="predicted"/>
<dbReference type="Proteomes" id="UP000663853">
    <property type="component" value="Unassembled WGS sequence"/>
</dbReference>
<keyword evidence="1" id="KW-0472">Membrane</keyword>
<dbReference type="SUPFAM" id="SSF52343">
    <property type="entry name" value="Ferredoxin reductase-like, C-terminal NADP-linked domain"/>
    <property type="match status" value="1"/>
</dbReference>
<dbReference type="InterPro" id="IPR039261">
    <property type="entry name" value="FNR_nucleotide-bd"/>
</dbReference>
<dbReference type="InterPro" id="IPR017938">
    <property type="entry name" value="Riboflavin_synthase-like_b-brl"/>
</dbReference>
<keyword evidence="1" id="KW-0812">Transmembrane</keyword>
<protein>
    <submittedName>
        <fullName evidence="2">Uncharacterized protein</fullName>
    </submittedName>
</protein>
<dbReference type="EMBL" id="CAJMXA010000045">
    <property type="protein sequence ID" value="CAE6412940.1"/>
    <property type="molecule type" value="Genomic_DNA"/>
</dbReference>
<sequence length="544" mass="60741">MTHASSNSSGHTTSPIHSCNSFDSELLKGALALALQEPSPALFNPRSMRQNHHLYLTSSGHSSNASIASTATICSTTPIRSREESWRSDDPEKFYESNDNDLSQVLAEDIAALEPVEHDYHRQRPFWLCSMIWAHQIWWIIAGVINIPFFIHVSKLSLSATRASYVAQASLVNLTITVLVRNELLLAGLYWVFSKIPFRRFYAHRMLHSIGGLHVGCAFATFVWIIFYTVEVGRSISLNSPLDIALLISAIILPVGITIIIFFALRPLRERFHNIWEYTHRYVGWTVVADLVVHLGLKAATLDAPKQLFYSSLPYLTLACIISIFYIWFTVRHAQISIQANRSVAVVTFPGAPTMRSGTFARISQDGFQWHAFSVAMTDFEKREFSLIVGRAGDWTKGLINDALGSQGPERIYIRGVCPPGFMYMHRAYKKVVTVCTGAGIAPALPQIEQHTSDIMLIWIAKNHRKTYGETVWNTVTSNLPTNQVVLHDTGVLGRPDIGSLIEKAAKAHGAEAVFVVSNDAYTNLCANICWRKGLRCYGATRDS</sequence>
<comment type="caution">
    <text evidence="2">The sequence shown here is derived from an EMBL/GenBank/DDBJ whole genome shotgun (WGS) entry which is preliminary data.</text>
</comment>